<evidence type="ECO:0000313" key="8">
    <source>
        <dbReference type="EMBL" id="RLN11564.1"/>
    </source>
</evidence>
<keyword evidence="9" id="KW-1185">Reference proteome</keyword>
<keyword evidence="4" id="KW-0804">Transcription</keyword>
<reference evidence="9" key="1">
    <citation type="journal article" date="2019" name="Nat. Commun.">
        <title>The genome of broomcorn millet.</title>
        <authorList>
            <person name="Zou C."/>
            <person name="Miki D."/>
            <person name="Li D."/>
            <person name="Tang Q."/>
            <person name="Xiao L."/>
            <person name="Rajput S."/>
            <person name="Deng P."/>
            <person name="Jia W."/>
            <person name="Huang R."/>
            <person name="Zhang M."/>
            <person name="Sun Y."/>
            <person name="Hu J."/>
            <person name="Fu X."/>
            <person name="Schnable P.S."/>
            <person name="Li F."/>
            <person name="Zhang H."/>
            <person name="Feng B."/>
            <person name="Zhu X."/>
            <person name="Liu R."/>
            <person name="Schnable J.C."/>
            <person name="Zhu J.-K."/>
            <person name="Zhang H."/>
        </authorList>
    </citation>
    <scope>NUCLEOTIDE SEQUENCE [LARGE SCALE GENOMIC DNA]</scope>
</reference>
<dbReference type="PANTHER" id="PTHR31072:SF183">
    <property type="entry name" value="TRANSCRIPTION FACTOR PCF2"/>
    <property type="match status" value="1"/>
</dbReference>
<dbReference type="PANTHER" id="PTHR31072">
    <property type="entry name" value="TRANSCRIPTION FACTOR TCP4-RELATED"/>
    <property type="match status" value="1"/>
</dbReference>
<sequence>MPAVCAARIFQLTWELGHKSDGETIRWLLQQSEPAIIAATGTGTRRRPPHPHAVLSSSPSSLAMVDGEESSAKRCQKLQPARGGGGHVPARHRNARGLLFGHRGPAPAGHRRGGHLRAELAPITAVSGAPQGLVPVFAVP</sequence>
<keyword evidence="3" id="KW-0238">DNA-binding</keyword>
<evidence type="ECO:0000256" key="6">
    <source>
        <dbReference type="SAM" id="MobiDB-lite"/>
    </source>
</evidence>
<comment type="subcellular location">
    <subcellularLocation>
        <location evidence="1">Nucleus</location>
    </subcellularLocation>
</comment>
<proteinExistence type="predicted"/>
<dbReference type="OrthoDB" id="1911901at2759"/>
<dbReference type="GO" id="GO:0043565">
    <property type="term" value="F:sequence-specific DNA binding"/>
    <property type="evidence" value="ECO:0007669"/>
    <property type="project" value="TreeGrafter"/>
</dbReference>
<gene>
    <name evidence="8" type="ORF">C2845_PM09G17760</name>
</gene>
<comment type="caution">
    <text evidence="8">The sequence shown here is derived from an EMBL/GenBank/DDBJ whole genome shotgun (WGS) entry which is preliminary data.</text>
</comment>
<protein>
    <submittedName>
        <fullName evidence="8">Transcription factor PCF2</fullName>
    </submittedName>
</protein>
<evidence type="ECO:0000259" key="7">
    <source>
        <dbReference type="PROSITE" id="PS51369"/>
    </source>
</evidence>
<dbReference type="Proteomes" id="UP000275267">
    <property type="component" value="Unassembled WGS sequence"/>
</dbReference>
<accession>A0A3L6RX74</accession>
<dbReference type="STRING" id="4540.A0A3L6RX74"/>
<evidence type="ECO:0000256" key="3">
    <source>
        <dbReference type="ARBA" id="ARBA00023125"/>
    </source>
</evidence>
<name>A0A3L6RX74_PANMI</name>
<dbReference type="InterPro" id="IPR005333">
    <property type="entry name" value="Transcription_factor_TCP"/>
</dbReference>
<keyword evidence="2" id="KW-0805">Transcription regulation</keyword>
<organism evidence="8 9">
    <name type="scientific">Panicum miliaceum</name>
    <name type="common">Proso millet</name>
    <name type="synonym">Broomcorn millet</name>
    <dbReference type="NCBI Taxonomy" id="4540"/>
    <lineage>
        <taxon>Eukaryota</taxon>
        <taxon>Viridiplantae</taxon>
        <taxon>Streptophyta</taxon>
        <taxon>Embryophyta</taxon>
        <taxon>Tracheophyta</taxon>
        <taxon>Spermatophyta</taxon>
        <taxon>Magnoliopsida</taxon>
        <taxon>Liliopsida</taxon>
        <taxon>Poales</taxon>
        <taxon>Poaceae</taxon>
        <taxon>PACMAD clade</taxon>
        <taxon>Panicoideae</taxon>
        <taxon>Panicodae</taxon>
        <taxon>Paniceae</taxon>
        <taxon>Panicinae</taxon>
        <taxon>Panicum</taxon>
        <taxon>Panicum sect. Panicum</taxon>
    </lineage>
</organism>
<keyword evidence="5" id="KW-0539">Nucleus</keyword>
<feature type="domain" description="TCP" evidence="7">
    <location>
        <begin position="1"/>
        <end position="39"/>
    </location>
</feature>
<dbReference type="GO" id="GO:0003700">
    <property type="term" value="F:DNA-binding transcription factor activity"/>
    <property type="evidence" value="ECO:0007669"/>
    <property type="project" value="InterPro"/>
</dbReference>
<evidence type="ECO:0000256" key="1">
    <source>
        <dbReference type="ARBA" id="ARBA00004123"/>
    </source>
</evidence>
<dbReference type="AlphaFoldDB" id="A0A3L6RX74"/>
<evidence type="ECO:0000256" key="4">
    <source>
        <dbReference type="ARBA" id="ARBA00023163"/>
    </source>
</evidence>
<evidence type="ECO:0000256" key="5">
    <source>
        <dbReference type="ARBA" id="ARBA00023242"/>
    </source>
</evidence>
<dbReference type="GO" id="GO:0005634">
    <property type="term" value="C:nucleus"/>
    <property type="evidence" value="ECO:0007669"/>
    <property type="project" value="UniProtKB-SubCell"/>
</dbReference>
<evidence type="ECO:0000256" key="2">
    <source>
        <dbReference type="ARBA" id="ARBA00023015"/>
    </source>
</evidence>
<dbReference type="EMBL" id="PQIB02000006">
    <property type="protein sequence ID" value="RLN11564.1"/>
    <property type="molecule type" value="Genomic_DNA"/>
</dbReference>
<dbReference type="PROSITE" id="PS51369">
    <property type="entry name" value="TCP"/>
    <property type="match status" value="1"/>
</dbReference>
<evidence type="ECO:0000313" key="9">
    <source>
        <dbReference type="Proteomes" id="UP000275267"/>
    </source>
</evidence>
<dbReference type="InterPro" id="IPR017887">
    <property type="entry name" value="TF_TCP_subgr"/>
</dbReference>
<dbReference type="Pfam" id="PF03634">
    <property type="entry name" value="TCP"/>
    <property type="match status" value="1"/>
</dbReference>
<feature type="region of interest" description="Disordered" evidence="6">
    <location>
        <begin position="41"/>
        <end position="92"/>
    </location>
</feature>